<gene>
    <name evidence="1" type="ORF">POSPLADRAFT_1154420</name>
</gene>
<organism evidence="1 2">
    <name type="scientific">Postia placenta MAD-698-R-SB12</name>
    <dbReference type="NCBI Taxonomy" id="670580"/>
    <lineage>
        <taxon>Eukaryota</taxon>
        <taxon>Fungi</taxon>
        <taxon>Dikarya</taxon>
        <taxon>Basidiomycota</taxon>
        <taxon>Agaricomycotina</taxon>
        <taxon>Agaricomycetes</taxon>
        <taxon>Polyporales</taxon>
        <taxon>Adustoporiaceae</taxon>
        <taxon>Rhodonia</taxon>
    </lineage>
</organism>
<dbReference type="GeneID" id="36331797"/>
<feature type="non-terminal residue" evidence="1">
    <location>
        <position position="1"/>
    </location>
</feature>
<dbReference type="EMBL" id="KZ110605">
    <property type="protein sequence ID" value="OSX58185.1"/>
    <property type="molecule type" value="Genomic_DNA"/>
</dbReference>
<evidence type="ECO:0000313" key="2">
    <source>
        <dbReference type="Proteomes" id="UP000194127"/>
    </source>
</evidence>
<accession>A0A1X6MP77</accession>
<dbReference type="Proteomes" id="UP000194127">
    <property type="component" value="Unassembled WGS sequence"/>
</dbReference>
<keyword evidence="2" id="KW-1185">Reference proteome</keyword>
<evidence type="ECO:0000313" key="1">
    <source>
        <dbReference type="EMBL" id="OSX58185.1"/>
    </source>
</evidence>
<dbReference type="RefSeq" id="XP_024334979.1">
    <property type="nucleotide sequence ID" value="XM_024486848.1"/>
</dbReference>
<proteinExistence type="predicted"/>
<dbReference type="AlphaFoldDB" id="A0A1X6MP77"/>
<sequence length="285" mass="30454">FCHRIGVGGGVSMSPCRGRLRGTTLSALGGTEDVAGAEAAVVAFRRLNFERSECSSGLSAESAVKAPEKVRWGGHVRQGLLTWGRALSARRAEQDPRTRTPRLLLHSHSPQAQALAQDLEGDLLALDRDRRRQFEGDGSWGKQGENAARQIETRGCCGDRGARVILLDRSGCPIGARLLLATIEDSLRAVWDVDVDEVLGVECVDLALAGSHDGWGEDGKVRGQEVETEVPRAAEAGLYTGDGRLCALVRAQLVCAQHADAAPGAGESERLCQRSPSCAVRCRPI</sequence>
<protein>
    <submittedName>
        <fullName evidence="1">Uncharacterized protein</fullName>
    </submittedName>
</protein>
<reference evidence="1 2" key="1">
    <citation type="submission" date="2017-04" db="EMBL/GenBank/DDBJ databases">
        <title>Genome Sequence of the Model Brown-Rot Fungus Postia placenta SB12.</title>
        <authorList>
            <consortium name="DOE Joint Genome Institute"/>
            <person name="Gaskell J."/>
            <person name="Kersten P."/>
            <person name="Larrondo L.F."/>
            <person name="Canessa P."/>
            <person name="Martinez D."/>
            <person name="Hibbett D."/>
            <person name="Schmoll M."/>
            <person name="Kubicek C.P."/>
            <person name="Martinez A.T."/>
            <person name="Yadav J."/>
            <person name="Master E."/>
            <person name="Magnuson J.K."/>
            <person name="James T."/>
            <person name="Yaver D."/>
            <person name="Berka R."/>
            <person name="Labutti K."/>
            <person name="Lipzen A."/>
            <person name="Aerts A."/>
            <person name="Barry K."/>
            <person name="Henrissat B."/>
            <person name="Blanchette R."/>
            <person name="Grigoriev I."/>
            <person name="Cullen D."/>
        </authorList>
    </citation>
    <scope>NUCLEOTIDE SEQUENCE [LARGE SCALE GENOMIC DNA]</scope>
    <source>
        <strain evidence="1 2">MAD-698-R-SB12</strain>
    </source>
</reference>
<name>A0A1X6MP77_9APHY</name>